<dbReference type="AlphaFoldDB" id="A0AAV0SRQ6"/>
<evidence type="ECO:0000313" key="4">
    <source>
        <dbReference type="Proteomes" id="UP001159659"/>
    </source>
</evidence>
<reference evidence="2" key="2">
    <citation type="submission" date="2022-12" db="EMBL/GenBank/DDBJ databases">
        <authorList>
            <person name="Webb A."/>
        </authorList>
    </citation>
    <scope>NUCLEOTIDE SEQUENCE</scope>
    <source>
        <strain evidence="2">Pf2</strain>
    </source>
</reference>
<organism evidence="2 4">
    <name type="scientific">Peronospora farinosa</name>
    <dbReference type="NCBI Taxonomy" id="134698"/>
    <lineage>
        <taxon>Eukaryota</taxon>
        <taxon>Sar</taxon>
        <taxon>Stramenopiles</taxon>
        <taxon>Oomycota</taxon>
        <taxon>Peronosporomycetes</taxon>
        <taxon>Peronosporales</taxon>
        <taxon>Peronosporaceae</taxon>
        <taxon>Peronospora</taxon>
    </lineage>
</organism>
<evidence type="ECO:0000313" key="3">
    <source>
        <dbReference type="Proteomes" id="UP001157938"/>
    </source>
</evidence>
<dbReference type="EMBL" id="CANTFK010000120">
    <property type="protein sequence ID" value="CAI5706669.1"/>
    <property type="molecule type" value="Genomic_DNA"/>
</dbReference>
<accession>A0AAV0SRQ6</accession>
<evidence type="ECO:0000313" key="2">
    <source>
        <dbReference type="EMBL" id="CAI5706669.1"/>
    </source>
</evidence>
<evidence type="ECO:0000313" key="1">
    <source>
        <dbReference type="EMBL" id="CAH0489872.1"/>
    </source>
</evidence>
<dbReference type="EMBL" id="CAKLBC010001187">
    <property type="protein sequence ID" value="CAH0489872.1"/>
    <property type="molecule type" value="Genomic_DNA"/>
</dbReference>
<reference evidence="1 3" key="1">
    <citation type="submission" date="2021-11" db="EMBL/GenBank/DDBJ databases">
        <authorList>
            <person name="Islam A."/>
            <person name="Islam S."/>
            <person name="Flora M.S."/>
            <person name="Rahman M."/>
            <person name="Ziaur R.M."/>
            <person name="Epstein J.H."/>
            <person name="Hassan M."/>
            <person name="Klassen M."/>
            <person name="Woodard K."/>
            <person name="Webb A."/>
            <person name="Webby R.J."/>
            <person name="El Zowalaty M.E."/>
        </authorList>
    </citation>
    <scope>NUCLEOTIDE SEQUENCE [LARGE SCALE GENOMIC DNA]</scope>
    <source>
        <strain evidence="1">Pf1</strain>
    </source>
</reference>
<gene>
    <name evidence="1" type="ORF">PFR001_LOCUS5251</name>
    <name evidence="2" type="ORF">PFR002_LOCUS1145</name>
</gene>
<dbReference type="Proteomes" id="UP001159659">
    <property type="component" value="Unassembled WGS sequence"/>
</dbReference>
<proteinExistence type="predicted"/>
<protein>
    <submittedName>
        <fullName evidence="2">Uncharacterized protein</fullName>
    </submittedName>
</protein>
<name>A0AAV0SRQ6_9STRA</name>
<dbReference type="Proteomes" id="UP001157938">
    <property type="component" value="Unassembled WGS sequence"/>
</dbReference>
<sequence>MFGFRGNCEIRKAQWEISEDPKQRPQFLCRENSFVQPIASLLLLEQQNHQKEQSSTEVPTCKSHVRNLSHRIAQAFIESTLLRTQSKHNDYSRRSRSRRYTRL</sequence>
<keyword evidence="3" id="KW-1185">Reference proteome</keyword>
<comment type="caution">
    <text evidence="2">The sequence shown here is derived from an EMBL/GenBank/DDBJ whole genome shotgun (WGS) entry which is preliminary data.</text>
</comment>